<accession>A0A2W5T9A4</accession>
<organism evidence="1 2">
    <name type="scientific">Archangium gephyra</name>
    <dbReference type="NCBI Taxonomy" id="48"/>
    <lineage>
        <taxon>Bacteria</taxon>
        <taxon>Pseudomonadati</taxon>
        <taxon>Myxococcota</taxon>
        <taxon>Myxococcia</taxon>
        <taxon>Myxococcales</taxon>
        <taxon>Cystobacterineae</taxon>
        <taxon>Archangiaceae</taxon>
        <taxon>Archangium</taxon>
    </lineage>
</organism>
<name>A0A2W5T9A4_9BACT</name>
<comment type="caution">
    <text evidence="1">The sequence shown here is derived from an EMBL/GenBank/DDBJ whole genome shotgun (WGS) entry which is preliminary data.</text>
</comment>
<gene>
    <name evidence="1" type="ORF">DI536_22060</name>
</gene>
<evidence type="ECO:0000313" key="1">
    <source>
        <dbReference type="EMBL" id="PZR09623.1"/>
    </source>
</evidence>
<dbReference type="EMBL" id="QFQP01000020">
    <property type="protein sequence ID" value="PZR09623.1"/>
    <property type="molecule type" value="Genomic_DNA"/>
</dbReference>
<reference evidence="1 2" key="1">
    <citation type="submission" date="2017-08" db="EMBL/GenBank/DDBJ databases">
        <title>Infants hospitalized years apart are colonized by the same room-sourced microbial strains.</title>
        <authorList>
            <person name="Brooks B."/>
            <person name="Olm M.R."/>
            <person name="Firek B.A."/>
            <person name="Baker R."/>
            <person name="Thomas B.C."/>
            <person name="Morowitz M.J."/>
            <person name="Banfield J.F."/>
        </authorList>
    </citation>
    <scope>NUCLEOTIDE SEQUENCE [LARGE SCALE GENOMIC DNA]</scope>
    <source>
        <strain evidence="1">S2_003_000_R2_14</strain>
    </source>
</reference>
<dbReference type="AlphaFoldDB" id="A0A2W5T9A4"/>
<proteinExistence type="predicted"/>
<protein>
    <submittedName>
        <fullName evidence="1">Uncharacterized protein</fullName>
    </submittedName>
</protein>
<dbReference type="Pfam" id="PF26412">
    <property type="entry name" value="BrxE"/>
    <property type="match status" value="1"/>
</dbReference>
<sequence>MCRPSSEEFDDSLALQLVTVWAGETPGGDLWKRLLPRTKRWASLDAARRAACLSDAHTRRGRCRQKAGGMFTLFHRGFEVDEALDERLAHHKLEAQPPPEVPSTETRLCVDEGLHG</sequence>
<dbReference type="Proteomes" id="UP000249061">
    <property type="component" value="Unassembled WGS sequence"/>
</dbReference>
<dbReference type="InterPro" id="IPR058690">
    <property type="entry name" value="BrxE"/>
</dbReference>
<dbReference type="NCBIfam" id="NF033447">
    <property type="entry name" value="BrxE_fam"/>
    <property type="match status" value="1"/>
</dbReference>
<evidence type="ECO:0000313" key="2">
    <source>
        <dbReference type="Proteomes" id="UP000249061"/>
    </source>
</evidence>